<dbReference type="Proteomes" id="UP000587991">
    <property type="component" value="Unassembled WGS sequence"/>
</dbReference>
<evidence type="ECO:0000313" key="1">
    <source>
        <dbReference type="EMBL" id="NLR74183.1"/>
    </source>
</evidence>
<reference evidence="1 2" key="1">
    <citation type="submission" date="2020-04" db="EMBL/GenBank/DDBJ databases">
        <title>Draft genome of Leeia sp. IMCC25680.</title>
        <authorList>
            <person name="Song J."/>
            <person name="Cho J.-C."/>
        </authorList>
    </citation>
    <scope>NUCLEOTIDE SEQUENCE [LARGE SCALE GENOMIC DNA]</scope>
    <source>
        <strain evidence="1 2">IMCC25680</strain>
    </source>
</reference>
<dbReference type="EMBL" id="JABAIM010000001">
    <property type="protein sequence ID" value="NLR74183.1"/>
    <property type="molecule type" value="Genomic_DNA"/>
</dbReference>
<dbReference type="RefSeq" id="WP_168875812.1">
    <property type="nucleotide sequence ID" value="NZ_JABAIM010000001.1"/>
</dbReference>
<organism evidence="1 2">
    <name type="scientific">Leeia aquatica</name>
    <dbReference type="NCBI Taxonomy" id="2725557"/>
    <lineage>
        <taxon>Bacteria</taxon>
        <taxon>Pseudomonadati</taxon>
        <taxon>Pseudomonadota</taxon>
        <taxon>Betaproteobacteria</taxon>
        <taxon>Neisseriales</taxon>
        <taxon>Leeiaceae</taxon>
        <taxon>Leeia</taxon>
    </lineage>
</organism>
<protein>
    <submittedName>
        <fullName evidence="1">Uncharacterized protein</fullName>
    </submittedName>
</protein>
<proteinExistence type="predicted"/>
<evidence type="ECO:0000313" key="2">
    <source>
        <dbReference type="Proteomes" id="UP000587991"/>
    </source>
</evidence>
<dbReference type="AlphaFoldDB" id="A0A847S316"/>
<sequence length="138" mass="15392">MVEFNKILTKNNCPQCGCENALNAGQLNHRGKLRWYETVNCTNCGLRSEADGGGIPPVDIRQKIIDYDGLWRVNVLQVISKKEILKVIRKALSIDMKEASRLAKDLPGNLYVGTKEEAIWIADLLIKVGESPNVGRVE</sequence>
<name>A0A847S316_9NEIS</name>
<gene>
    <name evidence="1" type="ORF">HF682_03325</name>
</gene>
<comment type="caution">
    <text evidence="1">The sequence shown here is derived from an EMBL/GenBank/DDBJ whole genome shotgun (WGS) entry which is preliminary data.</text>
</comment>
<keyword evidence="2" id="KW-1185">Reference proteome</keyword>
<accession>A0A847S316</accession>